<reference evidence="1" key="1">
    <citation type="journal article" date="2014" name="Front. Microbiol.">
        <title>High frequency of phylogenetically diverse reductive dehalogenase-homologous genes in deep subseafloor sedimentary metagenomes.</title>
        <authorList>
            <person name="Kawai M."/>
            <person name="Futagami T."/>
            <person name="Toyoda A."/>
            <person name="Takaki Y."/>
            <person name="Nishi S."/>
            <person name="Hori S."/>
            <person name="Arai W."/>
            <person name="Tsubouchi T."/>
            <person name="Morono Y."/>
            <person name="Uchiyama I."/>
            <person name="Ito T."/>
            <person name="Fujiyama A."/>
            <person name="Inagaki F."/>
            <person name="Takami H."/>
        </authorList>
    </citation>
    <scope>NUCLEOTIDE SEQUENCE</scope>
    <source>
        <strain evidence="1">Expedition CK06-06</strain>
    </source>
</reference>
<comment type="caution">
    <text evidence="1">The sequence shown here is derived from an EMBL/GenBank/DDBJ whole genome shotgun (WGS) entry which is preliminary data.</text>
</comment>
<feature type="non-terminal residue" evidence="1">
    <location>
        <position position="1"/>
    </location>
</feature>
<evidence type="ECO:0000313" key="1">
    <source>
        <dbReference type="EMBL" id="GAI69047.1"/>
    </source>
</evidence>
<dbReference type="EMBL" id="BARV01045455">
    <property type="protein sequence ID" value="GAI69047.1"/>
    <property type="molecule type" value="Genomic_DNA"/>
</dbReference>
<feature type="non-terminal residue" evidence="1">
    <location>
        <position position="54"/>
    </location>
</feature>
<name>X1QKQ8_9ZZZZ</name>
<gene>
    <name evidence="1" type="ORF">S06H3_66575</name>
</gene>
<protein>
    <submittedName>
        <fullName evidence="1">Uncharacterized protein</fullName>
    </submittedName>
</protein>
<accession>X1QKQ8</accession>
<dbReference type="AlphaFoldDB" id="X1QKQ8"/>
<proteinExistence type="predicted"/>
<organism evidence="1">
    <name type="scientific">marine sediment metagenome</name>
    <dbReference type="NCBI Taxonomy" id="412755"/>
    <lineage>
        <taxon>unclassified sequences</taxon>
        <taxon>metagenomes</taxon>
        <taxon>ecological metagenomes</taxon>
    </lineage>
</organism>
<sequence>DHFIKRLRNAYPGVVVARSYEVSTQKARGMLHINVIAIFPDHEFSVYEHTRRYR</sequence>